<dbReference type="Pfam" id="PF09335">
    <property type="entry name" value="VTT_dom"/>
    <property type="match status" value="1"/>
</dbReference>
<evidence type="ECO:0000313" key="9">
    <source>
        <dbReference type="EMBL" id="AQS59733.1"/>
    </source>
</evidence>
<keyword evidence="10" id="KW-1185">Reference proteome</keyword>
<evidence type="ECO:0000256" key="6">
    <source>
        <dbReference type="ARBA" id="ARBA00023136"/>
    </source>
</evidence>
<proteinExistence type="inferred from homology"/>
<evidence type="ECO:0000256" key="4">
    <source>
        <dbReference type="ARBA" id="ARBA00022692"/>
    </source>
</evidence>
<evidence type="ECO:0000256" key="1">
    <source>
        <dbReference type="ARBA" id="ARBA00004651"/>
    </source>
</evidence>
<gene>
    <name evidence="9" type="ORF">B0537_11990</name>
</gene>
<keyword evidence="4 7" id="KW-0812">Transmembrane</keyword>
<evidence type="ECO:0000256" key="7">
    <source>
        <dbReference type="SAM" id="Phobius"/>
    </source>
</evidence>
<evidence type="ECO:0000256" key="3">
    <source>
        <dbReference type="ARBA" id="ARBA00022475"/>
    </source>
</evidence>
<feature type="transmembrane region" description="Helical" evidence="7">
    <location>
        <begin position="12"/>
        <end position="39"/>
    </location>
</feature>
<reference evidence="9 10" key="1">
    <citation type="journal article" date="2016" name="Int. J. Syst. Evol. Microbiol.">
        <title>Desulfotomaculum ferrireducens sp. nov., a moderately thermophilic sulfate-reducing and dissimilatory Fe(III)-reducing bacterium isolated from compost.</title>
        <authorList>
            <person name="Yang G."/>
            <person name="Guo J."/>
            <person name="Zhuang L."/>
            <person name="Yuan Y."/>
            <person name="Zhou S."/>
        </authorList>
    </citation>
    <scope>NUCLEOTIDE SEQUENCE [LARGE SCALE GENOMIC DNA]</scope>
    <source>
        <strain evidence="9 10">GSS09</strain>
    </source>
</reference>
<evidence type="ECO:0000256" key="2">
    <source>
        <dbReference type="ARBA" id="ARBA00010792"/>
    </source>
</evidence>
<protein>
    <submittedName>
        <fullName evidence="9">DedA family protein</fullName>
    </submittedName>
</protein>
<comment type="similarity">
    <text evidence="2">Belongs to the DedA family.</text>
</comment>
<dbReference type="KEGG" id="dfg:B0537_11990"/>
<name>A0A1S6IY78_9FIRM</name>
<dbReference type="AlphaFoldDB" id="A0A1S6IY78"/>
<dbReference type="GO" id="GO:0005886">
    <property type="term" value="C:plasma membrane"/>
    <property type="evidence" value="ECO:0007669"/>
    <property type="project" value="UniProtKB-SubCell"/>
</dbReference>
<dbReference type="EMBL" id="CP019698">
    <property type="protein sequence ID" value="AQS59733.1"/>
    <property type="molecule type" value="Genomic_DNA"/>
</dbReference>
<dbReference type="Proteomes" id="UP000189464">
    <property type="component" value="Chromosome"/>
</dbReference>
<dbReference type="PANTHER" id="PTHR42709">
    <property type="entry name" value="ALKALINE PHOSPHATASE LIKE PROTEIN"/>
    <property type="match status" value="1"/>
</dbReference>
<keyword evidence="5 7" id="KW-1133">Transmembrane helix</keyword>
<dbReference type="RefSeq" id="WP_077714778.1">
    <property type="nucleotide sequence ID" value="NZ_CP019698.1"/>
</dbReference>
<keyword evidence="6 7" id="KW-0472">Membrane</keyword>
<evidence type="ECO:0000313" key="10">
    <source>
        <dbReference type="Proteomes" id="UP000189464"/>
    </source>
</evidence>
<sequence>MFERILEILTGLGLPGLFVGVFLEALGLPFPGSVLVALAGFLSRQGELNLIIAWLVALLAYLLGSVSAFSLGRYLGEPFLKKWGKYLGVTSDRLAKVQELLTDSAPGYIIGGRFIPTVGNITPYVAGLSGIDIKRFLLFDSIHAVLWLTTFLGAGALLGRNWQKIINGSWFTWLTVAVAVLLVLYLAWQLWSAKEKNKL</sequence>
<dbReference type="STRING" id="1833852.B0537_11990"/>
<keyword evidence="3" id="KW-1003">Cell membrane</keyword>
<dbReference type="InterPro" id="IPR032816">
    <property type="entry name" value="VTT_dom"/>
</dbReference>
<accession>A0A1S6IY78</accession>
<dbReference type="InterPro" id="IPR051311">
    <property type="entry name" value="DedA_domain"/>
</dbReference>
<dbReference type="OrthoDB" id="9813426at2"/>
<evidence type="ECO:0000256" key="5">
    <source>
        <dbReference type="ARBA" id="ARBA00022989"/>
    </source>
</evidence>
<feature type="transmembrane region" description="Helical" evidence="7">
    <location>
        <begin position="51"/>
        <end position="75"/>
    </location>
</feature>
<organism evidence="9 10">
    <name type="scientific">Desulforamulus ferrireducens</name>
    <dbReference type="NCBI Taxonomy" id="1833852"/>
    <lineage>
        <taxon>Bacteria</taxon>
        <taxon>Bacillati</taxon>
        <taxon>Bacillota</taxon>
        <taxon>Clostridia</taxon>
        <taxon>Eubacteriales</taxon>
        <taxon>Peptococcaceae</taxon>
        <taxon>Desulforamulus</taxon>
    </lineage>
</organism>
<dbReference type="PANTHER" id="PTHR42709:SF6">
    <property type="entry name" value="UNDECAPRENYL PHOSPHATE TRANSPORTER A"/>
    <property type="match status" value="1"/>
</dbReference>
<feature type="transmembrane region" description="Helical" evidence="7">
    <location>
        <begin position="170"/>
        <end position="191"/>
    </location>
</feature>
<feature type="domain" description="VTT" evidence="8">
    <location>
        <begin position="30"/>
        <end position="156"/>
    </location>
</feature>
<comment type="subcellular location">
    <subcellularLocation>
        <location evidence="1">Cell membrane</location>
        <topology evidence="1">Multi-pass membrane protein</topology>
    </subcellularLocation>
</comment>
<feature type="transmembrane region" description="Helical" evidence="7">
    <location>
        <begin position="136"/>
        <end position="158"/>
    </location>
</feature>
<evidence type="ECO:0000259" key="8">
    <source>
        <dbReference type="Pfam" id="PF09335"/>
    </source>
</evidence>